<dbReference type="PANTHER" id="PTHR33593">
    <property type="entry name" value="DUF1442 FAMILY PROTEIN"/>
    <property type="match status" value="1"/>
</dbReference>
<dbReference type="InterPro" id="IPR029063">
    <property type="entry name" value="SAM-dependent_MTases_sf"/>
</dbReference>
<keyword evidence="2" id="KW-1185">Reference proteome</keyword>
<reference evidence="1" key="2">
    <citation type="submission" date="2023-04" db="EMBL/GenBank/DDBJ databases">
        <authorList>
            <person name="Bruccoleri R.E."/>
            <person name="Oakeley E.J."/>
            <person name="Faust A.-M."/>
            <person name="Dessus-Babus S."/>
            <person name="Altorfer M."/>
            <person name="Burckhardt D."/>
            <person name="Oertli M."/>
            <person name="Naumann U."/>
            <person name="Petersen F."/>
            <person name="Wong J."/>
        </authorList>
    </citation>
    <scope>NUCLEOTIDE SEQUENCE</scope>
    <source>
        <strain evidence="1">GSM-AAB239-AS_SAM_17_03QT</strain>
        <tissue evidence="1">Leaf</tissue>
    </source>
</reference>
<evidence type="ECO:0000313" key="2">
    <source>
        <dbReference type="Proteomes" id="UP001140949"/>
    </source>
</evidence>
<protein>
    <submittedName>
        <fullName evidence="1">Uncharacterized protein</fullName>
    </submittedName>
</protein>
<evidence type="ECO:0000313" key="1">
    <source>
        <dbReference type="EMBL" id="KAJ6816477.1"/>
    </source>
</evidence>
<reference evidence="1" key="1">
    <citation type="journal article" date="2023" name="GigaByte">
        <title>Genome assembly of the bearded iris, Iris pallida Lam.</title>
        <authorList>
            <person name="Bruccoleri R.E."/>
            <person name="Oakeley E.J."/>
            <person name="Faust A.M.E."/>
            <person name="Altorfer M."/>
            <person name="Dessus-Babus S."/>
            <person name="Burckhardt D."/>
            <person name="Oertli M."/>
            <person name="Naumann U."/>
            <person name="Petersen F."/>
            <person name="Wong J."/>
        </authorList>
    </citation>
    <scope>NUCLEOTIDE SEQUENCE</scope>
    <source>
        <strain evidence="1">GSM-AAB239-AS_SAM_17_03QT</strain>
    </source>
</reference>
<sequence>MGSHWSPLHAMKAYMHTLQLCKDYQYNDQDPVVEPKCMEFISALAAGNQARLLVDVAPAGVSSSTLALAIAARQTGGRLVCVRCGGGGDGDEEGLEEARDAVDRFGLGDVVEFRAGANPCELIETLRDVDFAVVDQRAEGCAELFRRMDMNPGGSVVLVSNLFRGGRKRRASYAQTALLRGKGRDVESAVLPIGNGIEVTRIGKCRRRRSPERVVSSRKRTFVVHEE</sequence>
<dbReference type="Gene3D" id="3.40.50.150">
    <property type="entry name" value="Vaccinia Virus protein VP39"/>
    <property type="match status" value="1"/>
</dbReference>
<organism evidence="1 2">
    <name type="scientific">Iris pallida</name>
    <name type="common">Sweet iris</name>
    <dbReference type="NCBI Taxonomy" id="29817"/>
    <lineage>
        <taxon>Eukaryota</taxon>
        <taxon>Viridiplantae</taxon>
        <taxon>Streptophyta</taxon>
        <taxon>Embryophyta</taxon>
        <taxon>Tracheophyta</taxon>
        <taxon>Spermatophyta</taxon>
        <taxon>Magnoliopsida</taxon>
        <taxon>Liliopsida</taxon>
        <taxon>Asparagales</taxon>
        <taxon>Iridaceae</taxon>
        <taxon>Iridoideae</taxon>
        <taxon>Irideae</taxon>
        <taxon>Iris</taxon>
    </lineage>
</organism>
<dbReference type="PANTHER" id="PTHR33593:SF16">
    <property type="entry name" value="OS08G0110600 PROTEIN"/>
    <property type="match status" value="1"/>
</dbReference>
<accession>A0AAX6FJ66</accession>
<dbReference type="SUPFAM" id="SSF53335">
    <property type="entry name" value="S-adenosyl-L-methionine-dependent methyltransferases"/>
    <property type="match status" value="1"/>
</dbReference>
<gene>
    <name evidence="1" type="ORF">M6B38_416955</name>
</gene>
<comment type="caution">
    <text evidence="1">The sequence shown here is derived from an EMBL/GenBank/DDBJ whole genome shotgun (WGS) entry which is preliminary data.</text>
</comment>
<dbReference type="Proteomes" id="UP001140949">
    <property type="component" value="Unassembled WGS sequence"/>
</dbReference>
<dbReference type="Pfam" id="PF07279">
    <property type="entry name" value="DUF1442"/>
    <property type="match status" value="1"/>
</dbReference>
<name>A0AAX6FJ66_IRIPA</name>
<proteinExistence type="predicted"/>
<dbReference type="InterPro" id="IPR009902">
    <property type="entry name" value="DUF1442"/>
</dbReference>
<dbReference type="AlphaFoldDB" id="A0AAX6FJ66"/>
<dbReference type="EMBL" id="JANAVB010028198">
    <property type="protein sequence ID" value="KAJ6816477.1"/>
    <property type="molecule type" value="Genomic_DNA"/>
</dbReference>